<dbReference type="Pfam" id="PF00579">
    <property type="entry name" value="tRNA-synt_1b"/>
    <property type="match status" value="1"/>
</dbReference>
<evidence type="ECO:0000256" key="4">
    <source>
        <dbReference type="ARBA" id="ARBA00022840"/>
    </source>
</evidence>
<evidence type="ECO:0000256" key="9">
    <source>
        <dbReference type="PROSITE-ProRule" id="PRU00182"/>
    </source>
</evidence>
<keyword evidence="2 10" id="KW-0436">Ligase</keyword>
<dbReference type="InterPro" id="IPR002307">
    <property type="entry name" value="Tyr-tRNA-ligase"/>
</dbReference>
<dbReference type="PANTHER" id="PTHR11766:SF1">
    <property type="entry name" value="TYROSINE--TRNA LIGASE"/>
    <property type="match status" value="1"/>
</dbReference>
<keyword evidence="9" id="KW-0694">RNA-binding</keyword>
<keyword evidence="4 10" id="KW-0067">ATP-binding</keyword>
<dbReference type="GO" id="GO:0005524">
    <property type="term" value="F:ATP binding"/>
    <property type="evidence" value="ECO:0007669"/>
    <property type="project" value="UniProtKB-KW"/>
</dbReference>
<dbReference type="GO" id="GO:0005829">
    <property type="term" value="C:cytosol"/>
    <property type="evidence" value="ECO:0007669"/>
    <property type="project" value="TreeGrafter"/>
</dbReference>
<sequence>MKKKINTDTQKIEELLTRGVEEALDLNHIRQTLMSGKQLRVKLGIDPTSPNLHLGRSVPLLKLRDFQELGHHIVFIVGDFTGVIGDTSDKDAERPMLNEKTIEQNIKTYKKQIAKILDVNKIEFCKNSSWLGKLKFNEIGKMANAFSVNGFIQRDNIRKRLEEGKRVSLREVLYPLMQGYDSVVVRSDVEIGGTDQRFNILAGRTLQTYHGQEPQDIIMGPIVAGLDGRKMSSSWGNTINFMDAPVDMYGKVMSLHDNLIITYLNLMTRVPISDIQKFKQQLATGENPKNIKMHLAREIVTMYHSAKEAKQAEETWQSTFSKGLIPENAKTITVNIKEPMIDILIREGFVKSKTEFRQLIQDGAITFHGSIEERKIIDPNSLVGEDGALRIGKKRFLKIKIQKKK</sequence>
<dbReference type="NCBIfam" id="TIGR00234">
    <property type="entry name" value="tyrS"/>
    <property type="match status" value="1"/>
</dbReference>
<dbReference type="InterPro" id="IPR024088">
    <property type="entry name" value="Tyr-tRNA-ligase_bac-type"/>
</dbReference>
<evidence type="ECO:0000256" key="7">
    <source>
        <dbReference type="ARBA" id="ARBA00048248"/>
    </source>
</evidence>
<dbReference type="PROSITE" id="PS50889">
    <property type="entry name" value="S4"/>
    <property type="match status" value="1"/>
</dbReference>
<evidence type="ECO:0000256" key="3">
    <source>
        <dbReference type="ARBA" id="ARBA00022741"/>
    </source>
</evidence>
<comment type="catalytic activity">
    <reaction evidence="7">
        <text>tRNA(Tyr) + L-tyrosine + ATP = L-tyrosyl-tRNA(Tyr) + AMP + diphosphate + H(+)</text>
        <dbReference type="Rhea" id="RHEA:10220"/>
        <dbReference type="Rhea" id="RHEA-COMP:9706"/>
        <dbReference type="Rhea" id="RHEA-COMP:9707"/>
        <dbReference type="ChEBI" id="CHEBI:15378"/>
        <dbReference type="ChEBI" id="CHEBI:30616"/>
        <dbReference type="ChEBI" id="CHEBI:33019"/>
        <dbReference type="ChEBI" id="CHEBI:58315"/>
        <dbReference type="ChEBI" id="CHEBI:78442"/>
        <dbReference type="ChEBI" id="CHEBI:78536"/>
        <dbReference type="ChEBI" id="CHEBI:456215"/>
        <dbReference type="EC" id="6.1.1.1"/>
    </reaction>
</comment>
<evidence type="ECO:0000313" key="12">
    <source>
        <dbReference type="Proteomes" id="UP000179448"/>
    </source>
</evidence>
<dbReference type="SUPFAM" id="SSF55174">
    <property type="entry name" value="Alpha-L RNA-binding motif"/>
    <property type="match status" value="1"/>
</dbReference>
<accession>A0A1F6WP89</accession>
<reference evidence="11 12" key="1">
    <citation type="journal article" date="2016" name="Nat. Commun.">
        <title>Thousands of microbial genomes shed light on interconnected biogeochemical processes in an aquifer system.</title>
        <authorList>
            <person name="Anantharaman K."/>
            <person name="Brown C.T."/>
            <person name="Hug L.A."/>
            <person name="Sharon I."/>
            <person name="Castelle C.J."/>
            <person name="Probst A.J."/>
            <person name="Thomas B.C."/>
            <person name="Singh A."/>
            <person name="Wilkins M.J."/>
            <person name="Karaoz U."/>
            <person name="Brodie E.L."/>
            <person name="Williams K.H."/>
            <person name="Hubbard S.S."/>
            <person name="Banfield J.F."/>
        </authorList>
    </citation>
    <scope>NUCLEOTIDE SEQUENCE [LARGE SCALE GENOMIC DNA]</scope>
</reference>
<gene>
    <name evidence="11" type="ORF">A2997_02370</name>
</gene>
<keyword evidence="3 10" id="KW-0547">Nucleotide-binding</keyword>
<evidence type="ECO:0000256" key="1">
    <source>
        <dbReference type="ARBA" id="ARBA00013160"/>
    </source>
</evidence>
<dbReference type="CDD" id="cd00805">
    <property type="entry name" value="TyrRS_core"/>
    <property type="match status" value="1"/>
</dbReference>
<dbReference type="InterPro" id="IPR002305">
    <property type="entry name" value="aa-tRNA-synth_Ic"/>
</dbReference>
<dbReference type="GO" id="GO:0006437">
    <property type="term" value="P:tyrosyl-tRNA aminoacylation"/>
    <property type="evidence" value="ECO:0007669"/>
    <property type="project" value="UniProtKB-UniRule"/>
</dbReference>
<evidence type="ECO:0000313" key="11">
    <source>
        <dbReference type="EMBL" id="OGI83656.1"/>
    </source>
</evidence>
<dbReference type="EMBL" id="MFUQ01000014">
    <property type="protein sequence ID" value="OGI83656.1"/>
    <property type="molecule type" value="Genomic_DNA"/>
</dbReference>
<evidence type="ECO:0000256" key="10">
    <source>
        <dbReference type="RuleBase" id="RU363036"/>
    </source>
</evidence>
<dbReference type="STRING" id="1801766.A2997_02370"/>
<dbReference type="Proteomes" id="UP000179448">
    <property type="component" value="Unassembled WGS sequence"/>
</dbReference>
<evidence type="ECO:0000256" key="8">
    <source>
        <dbReference type="NCBIfam" id="TIGR00234"/>
    </source>
</evidence>
<comment type="similarity">
    <text evidence="10">Belongs to the class-I aminoacyl-tRNA synthetase family.</text>
</comment>
<comment type="caution">
    <text evidence="11">The sequence shown here is derived from an EMBL/GenBank/DDBJ whole genome shotgun (WGS) entry which is preliminary data.</text>
</comment>
<dbReference type="PANTHER" id="PTHR11766">
    <property type="entry name" value="TYROSYL-TRNA SYNTHETASE"/>
    <property type="match status" value="1"/>
</dbReference>
<name>A0A1F6WP89_9BACT</name>
<dbReference type="AlphaFoldDB" id="A0A1F6WP89"/>
<dbReference type="SUPFAM" id="SSF52374">
    <property type="entry name" value="Nucleotidylyl transferase"/>
    <property type="match status" value="1"/>
</dbReference>
<dbReference type="Gene3D" id="1.10.240.10">
    <property type="entry name" value="Tyrosyl-Transfer RNA Synthetase"/>
    <property type="match status" value="1"/>
</dbReference>
<dbReference type="InterPro" id="IPR036986">
    <property type="entry name" value="S4_RNA-bd_sf"/>
</dbReference>
<keyword evidence="6 10" id="KW-0030">Aminoacyl-tRNA synthetase</keyword>
<evidence type="ECO:0000256" key="2">
    <source>
        <dbReference type="ARBA" id="ARBA00022598"/>
    </source>
</evidence>
<evidence type="ECO:0000256" key="5">
    <source>
        <dbReference type="ARBA" id="ARBA00022917"/>
    </source>
</evidence>
<dbReference type="EC" id="6.1.1.1" evidence="1 8"/>
<organism evidence="11 12">
    <name type="scientific">Candidatus Nomurabacteria bacterium RIFCSPLOWO2_01_FULL_36_10b</name>
    <dbReference type="NCBI Taxonomy" id="1801766"/>
    <lineage>
        <taxon>Bacteria</taxon>
        <taxon>Candidatus Nomuraibacteriota</taxon>
    </lineage>
</organism>
<dbReference type="PRINTS" id="PR01040">
    <property type="entry name" value="TRNASYNTHTYR"/>
</dbReference>
<dbReference type="GO" id="GO:0003723">
    <property type="term" value="F:RNA binding"/>
    <property type="evidence" value="ECO:0007669"/>
    <property type="project" value="UniProtKB-KW"/>
</dbReference>
<protein>
    <recommendedName>
        <fullName evidence="1 8">Tyrosine--tRNA ligase</fullName>
        <ecNumber evidence="1 8">6.1.1.1</ecNumber>
    </recommendedName>
</protein>
<dbReference type="Gene3D" id="3.40.50.620">
    <property type="entry name" value="HUPs"/>
    <property type="match status" value="1"/>
</dbReference>
<dbReference type="InterPro" id="IPR014729">
    <property type="entry name" value="Rossmann-like_a/b/a_fold"/>
</dbReference>
<proteinExistence type="inferred from homology"/>
<dbReference type="GO" id="GO:0004831">
    <property type="term" value="F:tyrosine-tRNA ligase activity"/>
    <property type="evidence" value="ECO:0007669"/>
    <property type="project" value="UniProtKB-UniRule"/>
</dbReference>
<dbReference type="Gene3D" id="3.10.290.10">
    <property type="entry name" value="RNA-binding S4 domain"/>
    <property type="match status" value="1"/>
</dbReference>
<keyword evidence="5 10" id="KW-0648">Protein biosynthesis</keyword>
<evidence type="ECO:0000256" key="6">
    <source>
        <dbReference type="ARBA" id="ARBA00023146"/>
    </source>
</evidence>